<sequence length="186" mass="20527">MALEFRHERLAETHNFSIALAVRIKVRAALAAAHGQGGEAVFESLLKAKELHNGQIHVRSKAQAALVGADCTVELDAIATIHLNLASIVHPGDPEFNRTLRLGKPLKQTRLLVFGMLADDGLKALENLFHGLQELGLIGIAFLDFLQDCFDVSVHLVPPHNGWLFDPAATGKRKSIIKRWQWGRHL</sequence>
<proteinExistence type="predicted"/>
<protein>
    <submittedName>
        <fullName evidence="1">Uncharacterized protein</fullName>
    </submittedName>
</protein>
<accession>A0A645GG49</accession>
<comment type="caution">
    <text evidence="1">The sequence shown here is derived from an EMBL/GenBank/DDBJ whole genome shotgun (WGS) entry which is preliminary data.</text>
</comment>
<organism evidence="1">
    <name type="scientific">bioreactor metagenome</name>
    <dbReference type="NCBI Taxonomy" id="1076179"/>
    <lineage>
        <taxon>unclassified sequences</taxon>
        <taxon>metagenomes</taxon>
        <taxon>ecological metagenomes</taxon>
    </lineage>
</organism>
<dbReference type="AlphaFoldDB" id="A0A645GG49"/>
<evidence type="ECO:0000313" key="1">
    <source>
        <dbReference type="EMBL" id="MPN25897.1"/>
    </source>
</evidence>
<reference evidence="1" key="1">
    <citation type="submission" date="2019-08" db="EMBL/GenBank/DDBJ databases">
        <authorList>
            <person name="Kucharzyk K."/>
            <person name="Murdoch R.W."/>
            <person name="Higgins S."/>
            <person name="Loffler F."/>
        </authorList>
    </citation>
    <scope>NUCLEOTIDE SEQUENCE</scope>
</reference>
<gene>
    <name evidence="1" type="ORF">SDC9_173318</name>
</gene>
<name>A0A645GG49_9ZZZZ</name>
<dbReference type="EMBL" id="VSSQ01075247">
    <property type="protein sequence ID" value="MPN25897.1"/>
    <property type="molecule type" value="Genomic_DNA"/>
</dbReference>